<protein>
    <submittedName>
        <fullName evidence="6">Putative AAA+ superfamily ATPase</fullName>
    </submittedName>
</protein>
<dbReference type="Pfam" id="PF17866">
    <property type="entry name" value="AAA_lid_6"/>
    <property type="match status" value="1"/>
</dbReference>
<comment type="similarity">
    <text evidence="1">Belongs to the CbxX/CfxQ family.</text>
</comment>
<evidence type="ECO:0000256" key="1">
    <source>
        <dbReference type="ARBA" id="ARBA00010378"/>
    </source>
</evidence>
<dbReference type="SUPFAM" id="SSF52540">
    <property type="entry name" value="P-loop containing nucleoside triphosphate hydrolases"/>
    <property type="match status" value="1"/>
</dbReference>
<proteinExistence type="inferred from homology"/>
<evidence type="ECO:0000256" key="3">
    <source>
        <dbReference type="ARBA" id="ARBA00022840"/>
    </source>
</evidence>
<dbReference type="InterPro" id="IPR027417">
    <property type="entry name" value="P-loop_NTPase"/>
</dbReference>
<dbReference type="Pfam" id="PF00004">
    <property type="entry name" value="AAA"/>
    <property type="match status" value="1"/>
</dbReference>
<sequence>MTEVFDYLKRIADAVRTQHGMPVTWAHVVHACLRKAQELSAYQAERRLLLMQQALEKRVIDRLSGSSGLSDEQLAEAAARLEESEADGPASRFVHERILRWRSSARLDVPDWTVDVWTNVLRDFHVAGDDFTRSSAWAPEPVVKAEGAPPRTDWRRELNELVGLAAVKRQVLELNDFLHVQHVRASRSASRGKPVDISLHQIFTGNPGTGKTSVARILGNIYREFGYLKRGHLVEVSRADLVGAVIGATEENTQRKVAEALEGVLFIDEAYSLSAAGNQDFGPRAIDVLLKMMEDHRDEFVLIVAGYPDKMKEFLSSNPGLSSRFNEILSFSDYSEGELAEIFKRLAARHGCDISHPELMASVSVWLSANKSATGAAFGNARAVRNLWEKMLRRQAYRLNRAGMVGENEPGLDVLLPEDVPSDV</sequence>
<dbReference type="CDD" id="cd00009">
    <property type="entry name" value="AAA"/>
    <property type="match status" value="1"/>
</dbReference>
<dbReference type="InterPro" id="IPR050773">
    <property type="entry name" value="CbxX/CfxQ_RuBisCO_ESX"/>
</dbReference>
<evidence type="ECO:0000259" key="5">
    <source>
        <dbReference type="Pfam" id="PF17866"/>
    </source>
</evidence>
<dbReference type="PANTHER" id="PTHR43392:SF2">
    <property type="entry name" value="AAA-TYPE ATPASE FAMILY PROTEIN _ ANKYRIN REPEAT FAMILY PROTEIN"/>
    <property type="match status" value="1"/>
</dbReference>
<dbReference type="Proteomes" id="UP000583454">
    <property type="component" value="Unassembled WGS sequence"/>
</dbReference>
<reference evidence="6 7" key="1">
    <citation type="submission" date="2020-08" db="EMBL/GenBank/DDBJ databases">
        <title>Genomic Encyclopedia of Type Strains, Phase IV (KMG-IV): sequencing the most valuable type-strain genomes for metagenomic binning, comparative biology and taxonomic classification.</title>
        <authorList>
            <person name="Goeker M."/>
        </authorList>
    </citation>
    <scope>NUCLEOTIDE SEQUENCE [LARGE SCALE GENOMIC DNA]</scope>
    <source>
        <strain evidence="6 7">DSM 2163</strain>
    </source>
</reference>
<evidence type="ECO:0000256" key="2">
    <source>
        <dbReference type="ARBA" id="ARBA00022741"/>
    </source>
</evidence>
<dbReference type="Gene3D" id="1.10.8.60">
    <property type="match status" value="1"/>
</dbReference>
<dbReference type="FunFam" id="3.40.50.300:FF:000216">
    <property type="entry name" value="Type VII secretion ATPase EccA"/>
    <property type="match status" value="1"/>
</dbReference>
<dbReference type="InterPro" id="IPR000641">
    <property type="entry name" value="CbxX/CfxQ"/>
</dbReference>
<evidence type="ECO:0000259" key="4">
    <source>
        <dbReference type="Pfam" id="PF00004"/>
    </source>
</evidence>
<keyword evidence="2" id="KW-0547">Nucleotide-binding</keyword>
<feature type="domain" description="ATPase AAA-type core" evidence="4">
    <location>
        <begin position="202"/>
        <end position="315"/>
    </location>
</feature>
<accession>A0A840ZSC4</accession>
<dbReference type="RefSeq" id="WP_183574008.1">
    <property type="nucleotide sequence ID" value="NZ_JACHOP010000039.1"/>
</dbReference>
<dbReference type="EMBL" id="JACHOP010000039">
    <property type="protein sequence ID" value="MBB5760240.1"/>
    <property type="molecule type" value="Genomic_DNA"/>
</dbReference>
<comment type="caution">
    <text evidence="6">The sequence shown here is derived from an EMBL/GenBank/DDBJ whole genome shotgun (WGS) entry which is preliminary data.</text>
</comment>
<feature type="domain" description="CbbX AAA lid" evidence="5">
    <location>
        <begin position="375"/>
        <end position="420"/>
    </location>
</feature>
<dbReference type="PANTHER" id="PTHR43392">
    <property type="entry name" value="AAA-TYPE ATPASE FAMILY PROTEIN / ANKYRIN REPEAT FAMILY PROTEIN"/>
    <property type="match status" value="1"/>
</dbReference>
<dbReference type="GO" id="GO:0016887">
    <property type="term" value="F:ATP hydrolysis activity"/>
    <property type="evidence" value="ECO:0007669"/>
    <property type="project" value="InterPro"/>
</dbReference>
<dbReference type="GO" id="GO:0005524">
    <property type="term" value="F:ATP binding"/>
    <property type="evidence" value="ECO:0007669"/>
    <property type="project" value="UniProtKB-KW"/>
</dbReference>
<dbReference type="Gene3D" id="3.40.50.300">
    <property type="entry name" value="P-loop containing nucleotide triphosphate hydrolases"/>
    <property type="match status" value="1"/>
</dbReference>
<evidence type="ECO:0000313" key="6">
    <source>
        <dbReference type="EMBL" id="MBB5760240.1"/>
    </source>
</evidence>
<organism evidence="6 7">
    <name type="scientific">Methylorubrum rhodinum</name>
    <dbReference type="NCBI Taxonomy" id="29428"/>
    <lineage>
        <taxon>Bacteria</taxon>
        <taxon>Pseudomonadati</taxon>
        <taxon>Pseudomonadota</taxon>
        <taxon>Alphaproteobacteria</taxon>
        <taxon>Hyphomicrobiales</taxon>
        <taxon>Methylobacteriaceae</taxon>
        <taxon>Methylorubrum</taxon>
    </lineage>
</organism>
<evidence type="ECO:0000313" key="7">
    <source>
        <dbReference type="Proteomes" id="UP000583454"/>
    </source>
</evidence>
<keyword evidence="3" id="KW-0067">ATP-binding</keyword>
<name>A0A840ZSC4_9HYPH</name>
<gene>
    <name evidence="6" type="ORF">HNR00_004989</name>
</gene>
<keyword evidence="7" id="KW-1185">Reference proteome</keyword>
<dbReference type="AlphaFoldDB" id="A0A840ZSC4"/>
<dbReference type="PRINTS" id="PR00819">
    <property type="entry name" value="CBXCFQXSUPER"/>
</dbReference>
<dbReference type="InterPro" id="IPR041627">
    <property type="entry name" value="AAA_lid_6"/>
</dbReference>
<dbReference type="InterPro" id="IPR003959">
    <property type="entry name" value="ATPase_AAA_core"/>
</dbReference>